<evidence type="ECO:0000313" key="3">
    <source>
        <dbReference type="Proteomes" id="UP000296049"/>
    </source>
</evidence>
<name>R0L448_ANAPL</name>
<feature type="region of interest" description="Disordered" evidence="1">
    <location>
        <begin position="19"/>
        <end position="73"/>
    </location>
</feature>
<dbReference type="AlphaFoldDB" id="R0L448"/>
<proteinExistence type="predicted"/>
<accession>R0L448</accession>
<gene>
    <name evidence="2" type="ORF">Anapl_08765</name>
</gene>
<protein>
    <submittedName>
        <fullName evidence="2">Uncharacterized protein</fullName>
    </submittedName>
</protein>
<organism evidence="2 3">
    <name type="scientific">Anas platyrhynchos</name>
    <name type="common">Mallard</name>
    <name type="synonym">Anas boschas</name>
    <dbReference type="NCBI Taxonomy" id="8839"/>
    <lineage>
        <taxon>Eukaryota</taxon>
        <taxon>Metazoa</taxon>
        <taxon>Chordata</taxon>
        <taxon>Craniata</taxon>
        <taxon>Vertebrata</taxon>
        <taxon>Euteleostomi</taxon>
        <taxon>Archelosauria</taxon>
        <taxon>Archosauria</taxon>
        <taxon>Dinosauria</taxon>
        <taxon>Saurischia</taxon>
        <taxon>Theropoda</taxon>
        <taxon>Coelurosauria</taxon>
        <taxon>Aves</taxon>
        <taxon>Neognathae</taxon>
        <taxon>Galloanserae</taxon>
        <taxon>Anseriformes</taxon>
        <taxon>Anatidae</taxon>
        <taxon>Anatinae</taxon>
        <taxon>Anas</taxon>
    </lineage>
</organism>
<dbReference type="EMBL" id="KB743204">
    <property type="protein sequence ID" value="EOB00349.1"/>
    <property type="molecule type" value="Genomic_DNA"/>
</dbReference>
<sequence>MKISVLKLLLGVSHERYKTPEHQGTDTARRLPYPGMTPVDSATKKIPGARRKKTEPDLEPSEAASPAADKRQSEKGLPAMLLHVGPPAPLRLNSFSRASSAWNLLMNYWLIFHTGQPELTKTACTQKDASAERRLPNNATATNPGIGAYSKTITKKRQNPSLSNSRSRFPTHSPFLVPLVLSGCTEGRLPVVQHTSYESYLRCSLRTYHTGDWRPFFNFVSVCAAVQLQRRPLSSAYTLPAQTHASQHRSVPCYPHRQGYCTHGLRGAASGRRELLELQGHRPRSLLCSVTKTLGLLWSSAASEPTAQTECQTLLRLPDKSSQQLETRKSAEMTATTMTLAEVALLSSVTSASQKTLLRHLNQPLSRLQGITSQLGIPKDSPQTVLPVKIPSTRKVVQVSSTGVGLDASPLALAVLAAGKARKAGKLEMCPCEEPRITRVNISVH</sequence>
<feature type="compositionally biased region" description="Basic and acidic residues" evidence="1">
    <location>
        <begin position="19"/>
        <end position="29"/>
    </location>
</feature>
<keyword evidence="3" id="KW-1185">Reference proteome</keyword>
<evidence type="ECO:0000256" key="1">
    <source>
        <dbReference type="SAM" id="MobiDB-lite"/>
    </source>
</evidence>
<reference evidence="3" key="1">
    <citation type="journal article" date="2013" name="Nat. Genet.">
        <title>The duck genome and transcriptome provide insight into an avian influenza virus reservoir species.</title>
        <authorList>
            <person name="Huang Y."/>
            <person name="Li Y."/>
            <person name="Burt D.W."/>
            <person name="Chen H."/>
            <person name="Zhang Y."/>
            <person name="Qian W."/>
            <person name="Kim H."/>
            <person name="Gan S."/>
            <person name="Zhao Y."/>
            <person name="Li J."/>
            <person name="Yi K."/>
            <person name="Feng H."/>
            <person name="Zhu P."/>
            <person name="Li B."/>
            <person name="Liu Q."/>
            <person name="Fairley S."/>
            <person name="Magor K.E."/>
            <person name="Du Z."/>
            <person name="Hu X."/>
            <person name="Goodman L."/>
            <person name="Tafer H."/>
            <person name="Vignal A."/>
            <person name="Lee T."/>
            <person name="Kim K.W."/>
            <person name="Sheng Z."/>
            <person name="An Y."/>
            <person name="Searle S."/>
            <person name="Herrero J."/>
            <person name="Groenen M.A."/>
            <person name="Crooijmans R.P."/>
            <person name="Faraut T."/>
            <person name="Cai Q."/>
            <person name="Webster R.G."/>
            <person name="Aldridge J.R."/>
            <person name="Warren W.C."/>
            <person name="Bartschat S."/>
            <person name="Kehr S."/>
            <person name="Marz M."/>
            <person name="Stadler P.F."/>
            <person name="Smith J."/>
            <person name="Kraus R.H."/>
            <person name="Zhao Y."/>
            <person name="Ren L."/>
            <person name="Fei J."/>
            <person name="Morisson M."/>
            <person name="Kaiser P."/>
            <person name="Griffin D.K."/>
            <person name="Rao M."/>
            <person name="Pitel F."/>
            <person name="Wang J."/>
            <person name="Li N."/>
        </authorList>
    </citation>
    <scope>NUCLEOTIDE SEQUENCE [LARGE SCALE GENOMIC DNA]</scope>
</reference>
<evidence type="ECO:0000313" key="2">
    <source>
        <dbReference type="EMBL" id="EOB00349.1"/>
    </source>
</evidence>
<dbReference type="Proteomes" id="UP000296049">
    <property type="component" value="Unassembled WGS sequence"/>
</dbReference>